<evidence type="ECO:0000313" key="2">
    <source>
        <dbReference type="Proteomes" id="UP000231932"/>
    </source>
</evidence>
<dbReference type="KEGG" id="kyr:CVV65_05780"/>
<reference evidence="2" key="1">
    <citation type="submission" date="2017-11" db="EMBL/GenBank/DDBJ databases">
        <title>Complete Genome Sequence of Kyrpidia sp. Strain EA-1, a thermophilic, hydrogen-oxidizing Bacterium, isolated from the Azores.</title>
        <authorList>
            <person name="Reiner J.E."/>
            <person name="Lapp C.J."/>
            <person name="Bunk B."/>
            <person name="Gescher J."/>
        </authorList>
    </citation>
    <scope>NUCLEOTIDE SEQUENCE [LARGE SCALE GENOMIC DNA]</scope>
    <source>
        <strain evidence="2">EA-1</strain>
    </source>
</reference>
<keyword evidence="2" id="KW-1185">Reference proteome</keyword>
<dbReference type="EMBL" id="CP024955">
    <property type="protein sequence ID" value="ATY84524.1"/>
    <property type="molecule type" value="Genomic_DNA"/>
</dbReference>
<name>A0A2K8N5A5_9BACL</name>
<proteinExistence type="predicted"/>
<sequence>MSSAFDAAVSCLGAKQVGRPSAVLTEMARNLIAGMNNIPYVAFSTWPRRAWMGSCRASAVG</sequence>
<evidence type="ECO:0000313" key="1">
    <source>
        <dbReference type="EMBL" id="ATY84524.1"/>
    </source>
</evidence>
<gene>
    <name evidence="1" type="ORF">CVV65_05780</name>
</gene>
<organism evidence="1 2">
    <name type="scientific">Kyrpidia spormannii</name>
    <dbReference type="NCBI Taxonomy" id="2055160"/>
    <lineage>
        <taxon>Bacteria</taxon>
        <taxon>Bacillati</taxon>
        <taxon>Bacillota</taxon>
        <taxon>Bacilli</taxon>
        <taxon>Bacillales</taxon>
        <taxon>Alicyclobacillaceae</taxon>
        <taxon>Kyrpidia</taxon>
    </lineage>
</organism>
<dbReference type="Proteomes" id="UP000231932">
    <property type="component" value="Chromosome"/>
</dbReference>
<dbReference type="AlphaFoldDB" id="A0A2K8N5A5"/>
<accession>A0A2K8N5A5</accession>
<protein>
    <submittedName>
        <fullName evidence="1">Uncharacterized protein</fullName>
    </submittedName>
</protein>